<dbReference type="AlphaFoldDB" id="A0A255YER4"/>
<reference evidence="6 7" key="1">
    <citation type="submission" date="2017-07" db="EMBL/GenBank/DDBJ databases">
        <title>Sandarakinorhabdus cyanobacteriorum sp. nov., a novel bacterium isolated from cyanobacterial aggregates in a eutrophic lake.</title>
        <authorList>
            <person name="Cai H."/>
        </authorList>
    </citation>
    <scope>NUCLEOTIDE SEQUENCE [LARGE SCALE GENOMIC DNA]</scope>
    <source>
        <strain evidence="6 7">TH057</strain>
    </source>
</reference>
<dbReference type="InterPro" id="IPR000639">
    <property type="entry name" value="Epox_hydrolase-like"/>
</dbReference>
<dbReference type="EMBL" id="NOXT01000113">
    <property type="protein sequence ID" value="OYQ27688.1"/>
    <property type="molecule type" value="Genomic_DNA"/>
</dbReference>
<keyword evidence="7" id="KW-1185">Reference proteome</keyword>
<dbReference type="PANTHER" id="PTHR21661">
    <property type="entry name" value="EPOXIDE HYDROLASE 1-RELATED"/>
    <property type="match status" value="1"/>
</dbReference>
<gene>
    <name evidence="6" type="ORF">CHU93_10525</name>
</gene>
<dbReference type="Proteomes" id="UP000216991">
    <property type="component" value="Unassembled WGS sequence"/>
</dbReference>
<dbReference type="InterPro" id="IPR010497">
    <property type="entry name" value="Epoxide_hydro_N"/>
</dbReference>
<feature type="active site" description="Proton acceptor" evidence="4">
    <location>
        <position position="359"/>
    </location>
</feature>
<dbReference type="Gene3D" id="3.40.50.1820">
    <property type="entry name" value="alpha/beta hydrolase"/>
    <property type="match status" value="1"/>
</dbReference>
<feature type="active site" description="Proton donor" evidence="4">
    <location>
        <position position="303"/>
    </location>
</feature>
<accession>A0A255YER4</accession>
<dbReference type="Pfam" id="PF06441">
    <property type="entry name" value="EHN"/>
    <property type="match status" value="1"/>
</dbReference>
<dbReference type="SUPFAM" id="SSF53474">
    <property type="entry name" value="alpha/beta-Hydrolases"/>
    <property type="match status" value="1"/>
</dbReference>
<evidence type="ECO:0000256" key="2">
    <source>
        <dbReference type="ARBA" id="ARBA00022797"/>
    </source>
</evidence>
<evidence type="ECO:0000256" key="3">
    <source>
        <dbReference type="ARBA" id="ARBA00022801"/>
    </source>
</evidence>
<dbReference type="PIRSF" id="PIRSF001112">
    <property type="entry name" value="Epoxide_hydrolase"/>
    <property type="match status" value="1"/>
</dbReference>
<comment type="similarity">
    <text evidence="1">Belongs to the peptidase S33 family.</text>
</comment>
<dbReference type="RefSeq" id="WP_094473999.1">
    <property type="nucleotide sequence ID" value="NZ_NOXT01000113.1"/>
</dbReference>
<dbReference type="PRINTS" id="PR00412">
    <property type="entry name" value="EPOXHYDRLASE"/>
</dbReference>
<protein>
    <recommendedName>
        <fullName evidence="5">Epoxide hydrolase N-terminal domain-containing protein</fullName>
    </recommendedName>
</protein>
<keyword evidence="3" id="KW-0378">Hydrolase</keyword>
<evidence type="ECO:0000313" key="6">
    <source>
        <dbReference type="EMBL" id="OYQ27688.1"/>
    </source>
</evidence>
<dbReference type="GO" id="GO:0097176">
    <property type="term" value="P:epoxide metabolic process"/>
    <property type="evidence" value="ECO:0007669"/>
    <property type="project" value="TreeGrafter"/>
</dbReference>
<evidence type="ECO:0000259" key="5">
    <source>
        <dbReference type="Pfam" id="PF06441"/>
    </source>
</evidence>
<name>A0A255YER4_9SPHN</name>
<keyword evidence="2" id="KW-0058">Aromatic hydrocarbons catabolism</keyword>
<dbReference type="InterPro" id="IPR029058">
    <property type="entry name" value="AB_hydrolase_fold"/>
</dbReference>
<comment type="caution">
    <text evidence="6">The sequence shown here is derived from an EMBL/GenBank/DDBJ whole genome shotgun (WGS) entry which is preliminary data.</text>
</comment>
<dbReference type="PANTHER" id="PTHR21661:SF35">
    <property type="entry name" value="EPOXIDE HYDROLASE"/>
    <property type="match status" value="1"/>
</dbReference>
<evidence type="ECO:0000313" key="7">
    <source>
        <dbReference type="Proteomes" id="UP000216991"/>
    </source>
</evidence>
<organism evidence="6 7">
    <name type="scientific">Sandarakinorhabdus cyanobacteriorum</name>
    <dbReference type="NCBI Taxonomy" id="1981098"/>
    <lineage>
        <taxon>Bacteria</taxon>
        <taxon>Pseudomonadati</taxon>
        <taxon>Pseudomonadota</taxon>
        <taxon>Alphaproteobacteria</taxon>
        <taxon>Sphingomonadales</taxon>
        <taxon>Sphingosinicellaceae</taxon>
        <taxon>Sandarakinorhabdus</taxon>
    </lineage>
</organism>
<evidence type="ECO:0000256" key="4">
    <source>
        <dbReference type="PIRSR" id="PIRSR001112-1"/>
    </source>
</evidence>
<feature type="active site" description="Nucleophile" evidence="4">
    <location>
        <position position="178"/>
    </location>
</feature>
<proteinExistence type="inferred from homology"/>
<feature type="domain" description="Epoxide hydrolase N-terminal" evidence="5">
    <location>
        <begin position="4"/>
        <end position="113"/>
    </location>
</feature>
<dbReference type="OrthoDB" id="27092at2"/>
<sequence>MSSTPFTIPANEPEVAWIRDRVAAYRWFEEPPNAGWRHGANRDYMQRLQAHWLNDFDWPAAVVRLNRLPHCRVAVGEDGGQPFHLHCVHLRSSRPDARPLLIAHGWPGSIQEFDAIIERLAEPEDKSAPAFHVVAPSLPGYAWSDRPSAPIGPREIGRRYDALMGALGYDRYFYQGGDWGCVIGGWIGLDSTRVQAIHLNGFGLRPADMSPKAPEELAWLQKAVAIREAETAYLHLQGTKPQSLGFAMMDSPMGVAAWFAEKFVGWSDVAGDYVDPPFTMDQMLTNIMIYLTTRSFLTATWLYRGLYLEGGFAMPAGARVVVPVGVAAFPRDLLAFPPRAMVERGYNVTHWTTMPRGGHFASLEEPELFLADLRAFAAGL</sequence>
<dbReference type="GO" id="GO:0004301">
    <property type="term" value="F:epoxide hydrolase activity"/>
    <property type="evidence" value="ECO:0007669"/>
    <property type="project" value="TreeGrafter"/>
</dbReference>
<dbReference type="InterPro" id="IPR016292">
    <property type="entry name" value="Epoxide_hydrolase"/>
</dbReference>
<evidence type="ECO:0000256" key="1">
    <source>
        <dbReference type="ARBA" id="ARBA00010088"/>
    </source>
</evidence>